<gene>
    <name evidence="2" type="ORF">ONZ52_18045</name>
</gene>
<accession>A0ABT3KJK1</accession>
<evidence type="ECO:0000313" key="2">
    <source>
        <dbReference type="EMBL" id="MCW4630730.1"/>
    </source>
</evidence>
<dbReference type="InterPro" id="IPR050471">
    <property type="entry name" value="AB_hydrolase"/>
</dbReference>
<evidence type="ECO:0000259" key="1">
    <source>
        <dbReference type="Pfam" id="PF12146"/>
    </source>
</evidence>
<dbReference type="Gene3D" id="3.40.50.1820">
    <property type="entry name" value="alpha/beta hydrolase"/>
    <property type="match status" value="1"/>
</dbReference>
<name>A0ABT3KJK1_9GAMM</name>
<dbReference type="Pfam" id="PF12146">
    <property type="entry name" value="Hydrolase_4"/>
    <property type="match status" value="1"/>
</dbReference>
<keyword evidence="2" id="KW-0378">Hydrolase</keyword>
<organism evidence="2 3">
    <name type="scientific">Marinomonas rhodophyticola</name>
    <dbReference type="NCBI Taxonomy" id="2992803"/>
    <lineage>
        <taxon>Bacteria</taxon>
        <taxon>Pseudomonadati</taxon>
        <taxon>Pseudomonadota</taxon>
        <taxon>Gammaproteobacteria</taxon>
        <taxon>Oceanospirillales</taxon>
        <taxon>Oceanospirillaceae</taxon>
        <taxon>Marinomonas</taxon>
    </lineage>
</organism>
<dbReference type="GO" id="GO:0016787">
    <property type="term" value="F:hydrolase activity"/>
    <property type="evidence" value="ECO:0007669"/>
    <property type="project" value="UniProtKB-KW"/>
</dbReference>
<dbReference type="InterPro" id="IPR022742">
    <property type="entry name" value="Hydrolase_4"/>
</dbReference>
<comment type="caution">
    <text evidence="2">The sequence shown here is derived from an EMBL/GenBank/DDBJ whole genome shotgun (WGS) entry which is preliminary data.</text>
</comment>
<proteinExistence type="predicted"/>
<feature type="domain" description="Serine aminopeptidase S33" evidence="1">
    <location>
        <begin position="44"/>
        <end position="189"/>
    </location>
</feature>
<reference evidence="2" key="1">
    <citation type="submission" date="2022-11" db="EMBL/GenBank/DDBJ databases">
        <title>Marinomonas sp. nov., isolated from marine algae.</title>
        <authorList>
            <person name="Choi D.G."/>
            <person name="Kim J.M."/>
            <person name="Lee J.K."/>
            <person name="Baek J.H."/>
            <person name="Jeon C.O."/>
        </authorList>
    </citation>
    <scope>NUCLEOTIDE SEQUENCE</scope>
    <source>
        <strain evidence="2">KJ51-3</strain>
    </source>
</reference>
<dbReference type="Proteomes" id="UP001431181">
    <property type="component" value="Unassembled WGS sequence"/>
</dbReference>
<keyword evidence="3" id="KW-1185">Reference proteome</keyword>
<dbReference type="PANTHER" id="PTHR43433">
    <property type="entry name" value="HYDROLASE, ALPHA/BETA FOLD FAMILY PROTEIN"/>
    <property type="match status" value="1"/>
</dbReference>
<dbReference type="SUPFAM" id="SSF53474">
    <property type="entry name" value="alpha/beta-Hydrolases"/>
    <property type="match status" value="1"/>
</dbReference>
<dbReference type="PANTHER" id="PTHR43433:SF4">
    <property type="entry name" value="NON-HEME CHLOROPEROXIDASE-RELATED"/>
    <property type="match status" value="1"/>
</dbReference>
<dbReference type="EMBL" id="JAPEUL010000009">
    <property type="protein sequence ID" value="MCW4630730.1"/>
    <property type="molecule type" value="Genomic_DNA"/>
</dbReference>
<dbReference type="InterPro" id="IPR029058">
    <property type="entry name" value="AB_hydrolase_fold"/>
</dbReference>
<sequence length="193" mass="21323">MNVRVTRPKLVCLAGLLCDQRMWASIAAQLEKEADVKVVSFAGFDDLTAMAQHVLANVEGNFALAGHSMGGRVALEIHRLAPQRITHLALLNTGVHPKSDKEIPGRMRLLEEAKNQGMSALAEQWLVPMMSPKGRCNAELMTTLTHMVESYSLEDFEKQIHALLNRPNAEEQLAQISVPTLLLSGTEDTWKPC</sequence>
<evidence type="ECO:0000313" key="3">
    <source>
        <dbReference type="Proteomes" id="UP001431181"/>
    </source>
</evidence>
<dbReference type="InterPro" id="IPR000073">
    <property type="entry name" value="AB_hydrolase_1"/>
</dbReference>
<dbReference type="RefSeq" id="WP_265220069.1">
    <property type="nucleotide sequence ID" value="NZ_JAPEUL010000009.1"/>
</dbReference>
<protein>
    <submittedName>
        <fullName evidence="2">Alpha/beta hydrolase</fullName>
    </submittedName>
</protein>
<dbReference type="PRINTS" id="PR00111">
    <property type="entry name" value="ABHYDROLASE"/>
</dbReference>